<protein>
    <submittedName>
        <fullName evidence="1">Uncharacterized protein</fullName>
    </submittedName>
</protein>
<proteinExistence type="predicted"/>
<dbReference type="EMBL" id="JBBMFC010000006">
    <property type="protein sequence ID" value="MEQ2578136.1"/>
    <property type="molecule type" value="Genomic_DNA"/>
</dbReference>
<gene>
    <name evidence="1" type="ORF">WMO62_04655</name>
</gene>
<keyword evidence="2" id="KW-1185">Reference proteome</keyword>
<comment type="caution">
    <text evidence="1">The sequence shown here is derived from an EMBL/GenBank/DDBJ whole genome shotgun (WGS) entry which is preliminary data.</text>
</comment>
<organism evidence="1 2">
    <name type="scientific">Hominiventricola aquisgranensis</name>
    <dbReference type="NCBI Taxonomy" id="3133164"/>
    <lineage>
        <taxon>Bacteria</taxon>
        <taxon>Bacillati</taxon>
        <taxon>Bacillota</taxon>
        <taxon>Clostridia</taxon>
        <taxon>Lachnospirales</taxon>
        <taxon>Lachnospiraceae</taxon>
        <taxon>Hominiventricola</taxon>
    </lineage>
</organism>
<sequence length="106" mass="11505">MDMIAASSINLLSQPYWICKVAGTSTRSAKNSAGSYCSCSVIAGNHLDKFTIKASRDIAIYVDKVNKYVNLKAGGSYSTPEYDVGAIINIYILGSSYSDGWVKMFQ</sequence>
<evidence type="ECO:0000313" key="2">
    <source>
        <dbReference type="Proteomes" id="UP001470288"/>
    </source>
</evidence>
<reference evidence="1 2" key="1">
    <citation type="submission" date="2024-03" db="EMBL/GenBank/DDBJ databases">
        <title>Human intestinal bacterial collection.</title>
        <authorList>
            <person name="Pauvert C."/>
            <person name="Hitch T.C.A."/>
            <person name="Clavel T."/>
        </authorList>
    </citation>
    <scope>NUCLEOTIDE SEQUENCE [LARGE SCALE GENOMIC DNA]</scope>
    <source>
        <strain evidence="1 2">CLA-AA-H78B</strain>
    </source>
</reference>
<dbReference type="Proteomes" id="UP001470288">
    <property type="component" value="Unassembled WGS sequence"/>
</dbReference>
<name>A0ABV1HYX2_9FIRM</name>
<accession>A0ABV1HYX2</accession>
<dbReference type="RefSeq" id="WP_349143976.1">
    <property type="nucleotide sequence ID" value="NZ_JBBMFC010000006.1"/>
</dbReference>
<evidence type="ECO:0000313" key="1">
    <source>
        <dbReference type="EMBL" id="MEQ2578136.1"/>
    </source>
</evidence>